<dbReference type="Pfam" id="PF03372">
    <property type="entry name" value="Exo_endo_phos"/>
    <property type="match status" value="1"/>
</dbReference>
<sequence>MSRARIMSRLIPWIAVPALLGLLLPLQRAWWPGQGSIGWALDLFAHWQPLYVVAWLVACLLGTLHDRRWLLGLPLLALPWITASPVAPHTDEKPDLVVAVANVNIRQRDPAALLDWLQRKPANLVVLTELSPDYAAALATRKYGGFAHQALHPLVSPPGLGVLSDRPLHNVRVLADGLGALRLEADLDIDGRTVRLVAAHPKPPMATRKYHARDRLLRELATAATAHPVIVAGDLNATPWSSALLGHDMRPLRRASGWAPTYPSEARGLFGIGIDHVLVSPGFARTGAERGPDIGSDHLPVRAGLRWRGE</sequence>
<name>A0ABQ6ZLD1_9GAMM</name>
<evidence type="ECO:0000313" key="4">
    <source>
        <dbReference type="Proteomes" id="UP000781710"/>
    </source>
</evidence>
<evidence type="ECO:0000259" key="2">
    <source>
        <dbReference type="Pfam" id="PF03372"/>
    </source>
</evidence>
<feature type="domain" description="Endonuclease/exonuclease/phosphatase" evidence="2">
    <location>
        <begin position="102"/>
        <end position="298"/>
    </location>
</feature>
<evidence type="ECO:0000256" key="1">
    <source>
        <dbReference type="SAM" id="Phobius"/>
    </source>
</evidence>
<accession>A0ABQ6ZLD1</accession>
<reference evidence="3 4" key="1">
    <citation type="submission" date="2017-10" db="EMBL/GenBank/DDBJ databases">
        <title>Whole genome sequencing of members of genus Pseudoxanthomonas.</title>
        <authorList>
            <person name="Kumar S."/>
            <person name="Bansal K."/>
            <person name="Kaur A."/>
            <person name="Patil P."/>
            <person name="Sharma S."/>
            <person name="Patil P.B."/>
        </authorList>
    </citation>
    <scope>NUCLEOTIDE SEQUENCE [LARGE SCALE GENOMIC DNA]</scope>
    <source>
        <strain evidence="3 4">DSM 17109</strain>
    </source>
</reference>
<dbReference type="SUPFAM" id="SSF56219">
    <property type="entry name" value="DNase I-like"/>
    <property type="match status" value="1"/>
</dbReference>
<dbReference type="InterPro" id="IPR036691">
    <property type="entry name" value="Endo/exonu/phosph_ase_sf"/>
</dbReference>
<proteinExistence type="predicted"/>
<dbReference type="Proteomes" id="UP000781710">
    <property type="component" value="Unassembled WGS sequence"/>
</dbReference>
<gene>
    <name evidence="3" type="ORF">CSC78_02995</name>
</gene>
<feature type="transmembrane region" description="Helical" evidence="1">
    <location>
        <begin position="44"/>
        <end position="64"/>
    </location>
</feature>
<keyword evidence="1" id="KW-0472">Membrane</keyword>
<protein>
    <recommendedName>
        <fullName evidence="2">Endonuclease/exonuclease/phosphatase domain-containing protein</fullName>
    </recommendedName>
</protein>
<dbReference type="InterPro" id="IPR005135">
    <property type="entry name" value="Endo/exonuclease/phosphatase"/>
</dbReference>
<evidence type="ECO:0000313" key="3">
    <source>
        <dbReference type="EMBL" id="KAF1727068.1"/>
    </source>
</evidence>
<keyword evidence="4" id="KW-1185">Reference proteome</keyword>
<dbReference type="Gene3D" id="3.60.10.10">
    <property type="entry name" value="Endonuclease/exonuclease/phosphatase"/>
    <property type="match status" value="1"/>
</dbReference>
<organism evidence="3 4">
    <name type="scientific">Pseudoxanthomonas japonensis</name>
    <dbReference type="NCBI Taxonomy" id="69284"/>
    <lineage>
        <taxon>Bacteria</taxon>
        <taxon>Pseudomonadati</taxon>
        <taxon>Pseudomonadota</taxon>
        <taxon>Gammaproteobacteria</taxon>
        <taxon>Lysobacterales</taxon>
        <taxon>Lysobacteraceae</taxon>
        <taxon>Pseudoxanthomonas</taxon>
    </lineage>
</organism>
<dbReference type="EMBL" id="PDWW01000002">
    <property type="protein sequence ID" value="KAF1727068.1"/>
    <property type="molecule type" value="Genomic_DNA"/>
</dbReference>
<keyword evidence="1" id="KW-0812">Transmembrane</keyword>
<comment type="caution">
    <text evidence="3">The sequence shown here is derived from an EMBL/GenBank/DDBJ whole genome shotgun (WGS) entry which is preliminary data.</text>
</comment>
<keyword evidence="1" id="KW-1133">Transmembrane helix</keyword>